<evidence type="ECO:0000259" key="1">
    <source>
        <dbReference type="SMART" id="SM00867"/>
    </source>
</evidence>
<dbReference type="Pfam" id="PF04264">
    <property type="entry name" value="YceI"/>
    <property type="match status" value="1"/>
</dbReference>
<dbReference type="PANTHER" id="PTHR34406">
    <property type="entry name" value="PROTEIN YCEI"/>
    <property type="match status" value="1"/>
</dbReference>
<reference evidence="3" key="1">
    <citation type="submission" date="2013-09" db="EMBL/GenBank/DDBJ databases">
        <authorList>
            <person name="Zeng Z."/>
            <person name="Chen C."/>
        </authorList>
    </citation>
    <scope>NUCLEOTIDE SEQUENCE [LARGE SCALE GENOMIC DNA]</scope>
    <source>
        <strain evidence="3">DK69</strain>
    </source>
</reference>
<dbReference type="InterPro" id="IPR007372">
    <property type="entry name" value="Lipid/polyisoprenoid-bd_YceI"/>
</dbReference>
<dbReference type="SUPFAM" id="SSF101874">
    <property type="entry name" value="YceI-like"/>
    <property type="match status" value="1"/>
</dbReference>
<dbReference type="PANTHER" id="PTHR34406:SF1">
    <property type="entry name" value="PROTEIN YCEI"/>
    <property type="match status" value="1"/>
</dbReference>
<evidence type="ECO:0000313" key="2">
    <source>
        <dbReference type="EMBL" id="KGO95549.1"/>
    </source>
</evidence>
<dbReference type="Gene3D" id="2.40.128.110">
    <property type="entry name" value="Lipid/polyisoprenoid-binding, YceI-like"/>
    <property type="match status" value="1"/>
</dbReference>
<dbReference type="PATRIC" id="fig|1107311.3.peg.1977"/>
<organism evidence="2 3">
    <name type="scientific">Flavobacterium enshiense DK69</name>
    <dbReference type="NCBI Taxonomy" id="1107311"/>
    <lineage>
        <taxon>Bacteria</taxon>
        <taxon>Pseudomonadati</taxon>
        <taxon>Bacteroidota</taxon>
        <taxon>Flavobacteriia</taxon>
        <taxon>Flavobacteriales</taxon>
        <taxon>Flavobacteriaceae</taxon>
        <taxon>Flavobacterium</taxon>
    </lineage>
</organism>
<dbReference type="InterPro" id="IPR036761">
    <property type="entry name" value="TTHA0802/YceI-like_sf"/>
</dbReference>
<dbReference type="PROSITE" id="PS51257">
    <property type="entry name" value="PROKAR_LIPOPROTEIN"/>
    <property type="match status" value="1"/>
</dbReference>
<sequence>MKKIVLSLLIASCMVFVSCKKSETETNKDNAEPVASTEGNIYKANPSESIIYWSGSKPTGKHMGTVNLQEGEFIVKNNKVVGGKFTINMNTITVTDLKPDDGKEDLEAHLKGTGDKDEKDHFFNVEKYPTGLFQIRRIEDENGKTVVYGNLSIKNVTKSVNFPATINVSDNEINFVSDSLVLNRTYWNITYGSKTIAGTLKDNLVHDEMILQVNVKAKK</sequence>
<comment type="caution">
    <text evidence="2">The sequence shown here is derived from an EMBL/GenBank/DDBJ whole genome shotgun (WGS) entry which is preliminary data.</text>
</comment>
<keyword evidence="3" id="KW-1185">Reference proteome</keyword>
<dbReference type="AlphaFoldDB" id="V6SED8"/>
<dbReference type="Proteomes" id="UP000030149">
    <property type="component" value="Unassembled WGS sequence"/>
</dbReference>
<gene>
    <name evidence="2" type="ORF">Q767_09950</name>
</gene>
<protein>
    <recommendedName>
        <fullName evidence="1">Lipid/polyisoprenoid-binding YceI-like domain-containing protein</fullName>
    </recommendedName>
</protein>
<dbReference type="eggNOG" id="COG2353">
    <property type="taxonomic scope" value="Bacteria"/>
</dbReference>
<feature type="domain" description="Lipid/polyisoprenoid-binding YceI-like" evidence="1">
    <location>
        <begin position="41"/>
        <end position="218"/>
    </location>
</feature>
<accession>V6SED8</accession>
<dbReference type="RefSeq" id="WP_023573997.1">
    <property type="nucleotide sequence ID" value="NZ_AVCS01000013.1"/>
</dbReference>
<proteinExistence type="predicted"/>
<dbReference type="STRING" id="1107311.Q767_09950"/>
<evidence type="ECO:0000313" key="3">
    <source>
        <dbReference type="Proteomes" id="UP000030149"/>
    </source>
</evidence>
<name>V6SED8_9FLAO</name>
<dbReference type="EMBL" id="JRLZ01000009">
    <property type="protein sequence ID" value="KGO95549.1"/>
    <property type="molecule type" value="Genomic_DNA"/>
</dbReference>
<reference evidence="2 3" key="2">
    <citation type="journal article" date="2015" name="Stand. Genomic Sci.">
        <title>High quality draft genomic sequence of Flavobacterium enshiense DK69(T) and comparison among Flavobacterium genomes.</title>
        <authorList>
            <person name="Zeng Z."/>
            <person name="Chen C."/>
            <person name="Du H."/>
            <person name="Wang G."/>
            <person name="Li M."/>
        </authorList>
    </citation>
    <scope>NUCLEOTIDE SEQUENCE [LARGE SCALE GENOMIC DNA]</scope>
    <source>
        <strain evidence="2 3">DK69</strain>
    </source>
</reference>
<dbReference type="SMART" id="SM00867">
    <property type="entry name" value="YceI"/>
    <property type="match status" value="1"/>
</dbReference>
<dbReference type="OrthoDB" id="951410at2"/>